<keyword evidence="4" id="KW-0547">Nucleotide-binding</keyword>
<keyword evidence="9" id="KW-1185">Reference proteome</keyword>
<proteinExistence type="predicted"/>
<evidence type="ECO:0000256" key="2">
    <source>
        <dbReference type="ARBA" id="ARBA00022527"/>
    </source>
</evidence>
<evidence type="ECO:0000256" key="3">
    <source>
        <dbReference type="ARBA" id="ARBA00022679"/>
    </source>
</evidence>
<dbReference type="GO" id="GO:0051603">
    <property type="term" value="P:proteolysis involved in protein catabolic process"/>
    <property type="evidence" value="ECO:0007669"/>
    <property type="project" value="InterPro"/>
</dbReference>
<dbReference type="GO" id="GO:0005839">
    <property type="term" value="C:proteasome core complex"/>
    <property type="evidence" value="ECO:0007669"/>
    <property type="project" value="InterPro"/>
</dbReference>
<evidence type="ECO:0000256" key="1">
    <source>
        <dbReference type="ARBA" id="ARBA00004479"/>
    </source>
</evidence>
<dbReference type="InterPro" id="IPR024788">
    <property type="entry name" value="Malectin-like_Carb-bd_dom"/>
</dbReference>
<dbReference type="InterPro" id="IPR001353">
    <property type="entry name" value="Proteasome_sua/b"/>
</dbReference>
<feature type="domain" description="Malectin-like" evidence="7">
    <location>
        <begin position="10"/>
        <end position="145"/>
    </location>
</feature>
<accession>A0AA38TK47</accession>
<comment type="subcellular location">
    <subcellularLocation>
        <location evidence="1">Membrane</location>
        <topology evidence="1">Single-pass type I membrane protein</topology>
    </subcellularLocation>
</comment>
<sequence length="321" mass="37147">MILRSPEPRTPARIFNGTSSFTYTFPVTRGPKFLHLHFYPAAYSDLHPNQSFFSVSSNGYTLLTNFSAFITTSFTEIIRSDAGDTNPEVSYFVKEFIVHVKDAQILNVTFTPSPNSYGFINGIEIISMPEDLYFNDENLNYVGQTNGPEIVDCSFRNYVQAKRGWRVFHRISIKRKHDTPNKETILDKKMQSRFKLLISRIADKHQVYTQHAYMRPLRVVAMVLGIDDENGSRLFKCDPAGHFFDYKSVLSEDFKTNEIEALEFSTQLGPFKFSAGTIEEANERLNRSGRPFDYRRARRKKNNFASWRQRELEMMSPDDST</sequence>
<evidence type="ECO:0000313" key="8">
    <source>
        <dbReference type="EMBL" id="KAJ9562410.1"/>
    </source>
</evidence>
<dbReference type="PANTHER" id="PTHR34590:SF5">
    <property type="entry name" value="OS04G0586500 PROTEIN"/>
    <property type="match status" value="1"/>
</dbReference>
<dbReference type="GO" id="GO:0004714">
    <property type="term" value="F:transmembrane receptor protein tyrosine kinase activity"/>
    <property type="evidence" value="ECO:0007669"/>
    <property type="project" value="InterPro"/>
</dbReference>
<dbReference type="SUPFAM" id="SSF56235">
    <property type="entry name" value="N-terminal nucleophile aminohydrolases (Ntn hydrolases)"/>
    <property type="match status" value="1"/>
</dbReference>
<dbReference type="Pfam" id="PF00227">
    <property type="entry name" value="Proteasome"/>
    <property type="match status" value="1"/>
</dbReference>
<evidence type="ECO:0000256" key="5">
    <source>
        <dbReference type="ARBA" id="ARBA00022840"/>
    </source>
</evidence>
<dbReference type="GO" id="GO:0016020">
    <property type="term" value="C:membrane"/>
    <property type="evidence" value="ECO:0007669"/>
    <property type="project" value="UniProtKB-SubCell"/>
</dbReference>
<dbReference type="InterPro" id="IPR045272">
    <property type="entry name" value="ANXUR1/2-like"/>
</dbReference>
<dbReference type="Pfam" id="PF12819">
    <property type="entry name" value="Malectin_like"/>
    <property type="match status" value="1"/>
</dbReference>
<dbReference type="PANTHER" id="PTHR34590">
    <property type="entry name" value="OS03G0124300 PROTEIN-RELATED"/>
    <property type="match status" value="1"/>
</dbReference>
<keyword evidence="5" id="KW-0067">ATP-binding</keyword>
<keyword evidence="3" id="KW-0808">Transferase</keyword>
<keyword evidence="2" id="KW-0723">Serine/threonine-protein kinase</keyword>
<keyword evidence="6" id="KW-0325">Glycoprotein</keyword>
<dbReference type="Proteomes" id="UP001172457">
    <property type="component" value="Chromosome 2"/>
</dbReference>
<evidence type="ECO:0000256" key="4">
    <source>
        <dbReference type="ARBA" id="ARBA00022741"/>
    </source>
</evidence>
<dbReference type="GO" id="GO:0004674">
    <property type="term" value="F:protein serine/threonine kinase activity"/>
    <property type="evidence" value="ECO:0007669"/>
    <property type="project" value="UniProtKB-KW"/>
</dbReference>
<dbReference type="InterPro" id="IPR029055">
    <property type="entry name" value="Ntn_hydrolases_N"/>
</dbReference>
<comment type="caution">
    <text evidence="8">The sequence shown here is derived from an EMBL/GenBank/DDBJ whole genome shotgun (WGS) entry which is preliminary data.</text>
</comment>
<gene>
    <name evidence="8" type="ORF">OSB04_007570</name>
</gene>
<dbReference type="EMBL" id="JARYMX010000002">
    <property type="protein sequence ID" value="KAJ9562410.1"/>
    <property type="molecule type" value="Genomic_DNA"/>
</dbReference>
<dbReference type="AlphaFoldDB" id="A0AA38TK47"/>
<dbReference type="GO" id="GO:0005524">
    <property type="term" value="F:ATP binding"/>
    <property type="evidence" value="ECO:0007669"/>
    <property type="project" value="UniProtKB-KW"/>
</dbReference>
<evidence type="ECO:0000256" key="6">
    <source>
        <dbReference type="ARBA" id="ARBA00023180"/>
    </source>
</evidence>
<dbReference type="FunFam" id="2.60.120.430:FF:000003">
    <property type="entry name" value="FERONIA receptor-like kinase"/>
    <property type="match status" value="1"/>
</dbReference>
<reference evidence="8" key="1">
    <citation type="submission" date="2023-03" db="EMBL/GenBank/DDBJ databases">
        <title>Chromosome-scale reference genome and RAD-based genetic map of yellow starthistle (Centaurea solstitialis) reveal putative structural variation and QTLs associated with invader traits.</title>
        <authorList>
            <person name="Reatini B."/>
            <person name="Cang F.A."/>
            <person name="Jiang Q."/>
            <person name="Mckibben M.T.W."/>
            <person name="Barker M.S."/>
            <person name="Rieseberg L.H."/>
            <person name="Dlugosch K.M."/>
        </authorList>
    </citation>
    <scope>NUCLEOTIDE SEQUENCE</scope>
    <source>
        <strain evidence="8">CAN-66</strain>
        <tissue evidence="8">Leaf</tissue>
    </source>
</reference>
<keyword evidence="2" id="KW-0418">Kinase</keyword>
<name>A0AA38TK47_9ASTR</name>
<evidence type="ECO:0000259" key="7">
    <source>
        <dbReference type="Pfam" id="PF12819"/>
    </source>
</evidence>
<dbReference type="Gene3D" id="3.60.20.10">
    <property type="entry name" value="Glutamine Phosphoribosylpyrophosphate, subunit 1, domain 1"/>
    <property type="match status" value="1"/>
</dbReference>
<evidence type="ECO:0000313" key="9">
    <source>
        <dbReference type="Proteomes" id="UP001172457"/>
    </source>
</evidence>
<organism evidence="8 9">
    <name type="scientific">Centaurea solstitialis</name>
    <name type="common">yellow star-thistle</name>
    <dbReference type="NCBI Taxonomy" id="347529"/>
    <lineage>
        <taxon>Eukaryota</taxon>
        <taxon>Viridiplantae</taxon>
        <taxon>Streptophyta</taxon>
        <taxon>Embryophyta</taxon>
        <taxon>Tracheophyta</taxon>
        <taxon>Spermatophyta</taxon>
        <taxon>Magnoliopsida</taxon>
        <taxon>eudicotyledons</taxon>
        <taxon>Gunneridae</taxon>
        <taxon>Pentapetalae</taxon>
        <taxon>asterids</taxon>
        <taxon>campanulids</taxon>
        <taxon>Asterales</taxon>
        <taxon>Asteraceae</taxon>
        <taxon>Carduoideae</taxon>
        <taxon>Cardueae</taxon>
        <taxon>Centaureinae</taxon>
        <taxon>Centaurea</taxon>
    </lineage>
</organism>
<dbReference type="Gene3D" id="2.60.120.430">
    <property type="entry name" value="Galactose-binding lectin"/>
    <property type="match status" value="1"/>
</dbReference>
<protein>
    <recommendedName>
        <fullName evidence="7">Malectin-like domain-containing protein</fullName>
    </recommendedName>
</protein>